<name>A0A1G4V956_9MYCO</name>
<evidence type="ECO:0000313" key="4">
    <source>
        <dbReference type="Proteomes" id="UP000199707"/>
    </source>
</evidence>
<dbReference type="STRING" id="1502745.SAMN02799620_00545"/>
<dbReference type="AlphaFoldDB" id="A0A1G4V956"/>
<dbReference type="PANTHER" id="PTHR37957:SF1">
    <property type="entry name" value="PHYTASE-LIKE DOMAIN-CONTAINING PROTEIN"/>
    <property type="match status" value="1"/>
</dbReference>
<dbReference type="Pfam" id="PF13449">
    <property type="entry name" value="Phytase-like"/>
    <property type="match status" value="1"/>
</dbReference>
<dbReference type="Proteomes" id="UP000199707">
    <property type="component" value="Unassembled WGS sequence"/>
</dbReference>
<evidence type="ECO:0000256" key="1">
    <source>
        <dbReference type="SAM" id="SignalP"/>
    </source>
</evidence>
<dbReference type="PANTHER" id="PTHR37957">
    <property type="entry name" value="BLR7070 PROTEIN"/>
    <property type="match status" value="1"/>
</dbReference>
<feature type="signal peptide" evidence="1">
    <location>
        <begin position="1"/>
        <end position="20"/>
    </location>
</feature>
<reference evidence="4" key="1">
    <citation type="submission" date="2016-10" db="EMBL/GenBank/DDBJ databases">
        <authorList>
            <person name="Varghese N."/>
            <person name="Submissions S."/>
        </authorList>
    </citation>
    <scope>NUCLEOTIDE SEQUENCE [LARGE SCALE GENOMIC DNA]</scope>
    <source>
        <strain evidence="4">UNC267MFSha1.1M11</strain>
    </source>
</reference>
<dbReference type="PROSITE" id="PS51257">
    <property type="entry name" value="PROKAR_LIPOPROTEIN"/>
    <property type="match status" value="1"/>
</dbReference>
<dbReference type="EMBL" id="FMUB01000001">
    <property type="protein sequence ID" value="SCX03174.1"/>
    <property type="molecule type" value="Genomic_DNA"/>
</dbReference>
<dbReference type="InterPro" id="IPR027372">
    <property type="entry name" value="Phytase-like_dom"/>
</dbReference>
<sequence>MKLSAVVLSAVLVVAGCAAAPAPTSQLEFLGKVELAHGLLFADTTVGGLSGITYDAGRDQYYVISDDRSAKSPARFYTMSIALSGSNLARVDLRGATPLLNTDGQRFAPKSATTVPPDPEGIAFDSRRQQLYWSSEGERIVKPDAPPVLLDPWVRTAGLDGAFRGQFALPPELHMSATDAGPRKNQALEGLTLAPDGTALWAGMEDPGFNDGPLPTAEHGALTRITRLDPETREATAQYAYPLDPVSSGAGGGNGLSDLVALNAEDFLVIERGHGTRTSVHIYRASIAGADDILGRPSSAGAAPMRKTLVADLSATVHSVDNVEGITLGPKLSDGRQSVIMVTDDNFSPDQVTQLLAFAL</sequence>
<feature type="chain" id="PRO_5039442526" evidence="1">
    <location>
        <begin position="21"/>
        <end position="360"/>
    </location>
</feature>
<feature type="domain" description="Phytase-like" evidence="2">
    <location>
        <begin position="44"/>
        <end position="347"/>
    </location>
</feature>
<accession>A0A1G4V956</accession>
<evidence type="ECO:0000313" key="3">
    <source>
        <dbReference type="EMBL" id="SCX03174.1"/>
    </source>
</evidence>
<dbReference type="SUPFAM" id="SSF63829">
    <property type="entry name" value="Calcium-dependent phosphotriesterase"/>
    <property type="match status" value="1"/>
</dbReference>
<dbReference type="RefSeq" id="WP_235632657.1">
    <property type="nucleotide sequence ID" value="NZ_FMUB01000001.1"/>
</dbReference>
<organism evidence="3 4">
    <name type="scientific">Mycolicibacterium fluoranthenivorans</name>
    <dbReference type="NCBI Taxonomy" id="258505"/>
    <lineage>
        <taxon>Bacteria</taxon>
        <taxon>Bacillati</taxon>
        <taxon>Actinomycetota</taxon>
        <taxon>Actinomycetes</taxon>
        <taxon>Mycobacteriales</taxon>
        <taxon>Mycobacteriaceae</taxon>
        <taxon>Mycolicibacterium</taxon>
    </lineage>
</organism>
<keyword evidence="1" id="KW-0732">Signal</keyword>
<protein>
    <submittedName>
        <fullName evidence="3">Uncharacterized conserved protein</fullName>
    </submittedName>
</protein>
<proteinExistence type="predicted"/>
<gene>
    <name evidence="3" type="ORF">SAMN02799620_00545</name>
</gene>
<evidence type="ECO:0000259" key="2">
    <source>
        <dbReference type="Pfam" id="PF13449"/>
    </source>
</evidence>